<keyword evidence="1" id="KW-0812">Transmembrane</keyword>
<evidence type="ECO:0000313" key="2">
    <source>
        <dbReference type="EMBL" id="RXH55151.1"/>
    </source>
</evidence>
<gene>
    <name evidence="2" type="ORF">GRAN_4255</name>
</gene>
<keyword evidence="1" id="KW-0472">Membrane</keyword>
<organism evidence="2 3">
    <name type="scientific">Granulicella sibirica</name>
    <dbReference type="NCBI Taxonomy" id="2479048"/>
    <lineage>
        <taxon>Bacteria</taxon>
        <taxon>Pseudomonadati</taxon>
        <taxon>Acidobacteriota</taxon>
        <taxon>Terriglobia</taxon>
        <taxon>Terriglobales</taxon>
        <taxon>Acidobacteriaceae</taxon>
        <taxon>Granulicella</taxon>
    </lineage>
</organism>
<dbReference type="AlphaFoldDB" id="A0A4Q0T0X0"/>
<comment type="caution">
    <text evidence="2">The sequence shown here is derived from an EMBL/GenBank/DDBJ whole genome shotgun (WGS) entry which is preliminary data.</text>
</comment>
<feature type="transmembrane region" description="Helical" evidence="1">
    <location>
        <begin position="21"/>
        <end position="40"/>
    </location>
</feature>
<reference evidence="3" key="2">
    <citation type="submission" date="2019-02" db="EMBL/GenBank/DDBJ databases">
        <title>Granulicella sibirica sp. nov., a psychrotolerant acidobacterium isolated from an organic soil layer in forested tundra, West Siberia.</title>
        <authorList>
            <person name="Oshkin I.Y."/>
            <person name="Kulichevskaya I.S."/>
            <person name="Rijpstra W.I.C."/>
            <person name="Sinninghe Damste J.S."/>
            <person name="Rakitin A.L."/>
            <person name="Ravin N.V."/>
            <person name="Dedysh S.N."/>
        </authorList>
    </citation>
    <scope>NUCLEOTIDE SEQUENCE [LARGE SCALE GENOMIC DNA]</scope>
    <source>
        <strain evidence="3">AF10</strain>
    </source>
</reference>
<dbReference type="Proteomes" id="UP000289437">
    <property type="component" value="Unassembled WGS sequence"/>
</dbReference>
<reference evidence="2 3" key="1">
    <citation type="submission" date="2018-11" db="EMBL/GenBank/DDBJ databases">
        <authorList>
            <person name="Mardanov A.V."/>
            <person name="Ravin N.V."/>
            <person name="Dedysh S.N."/>
        </authorList>
    </citation>
    <scope>NUCLEOTIDE SEQUENCE [LARGE SCALE GENOMIC DNA]</scope>
    <source>
        <strain evidence="2 3">AF10</strain>
    </source>
</reference>
<sequence>MSIQFSDVKTHTTAKAKKFNVDLLAITIALTLAALIRLNIIPHISF</sequence>
<keyword evidence="1" id="KW-1133">Transmembrane helix</keyword>
<evidence type="ECO:0000256" key="1">
    <source>
        <dbReference type="SAM" id="Phobius"/>
    </source>
</evidence>
<name>A0A4Q0T0X0_9BACT</name>
<dbReference type="RefSeq" id="WP_161571073.1">
    <property type="nucleotide sequence ID" value="NZ_RDSM01000003.1"/>
</dbReference>
<evidence type="ECO:0000313" key="3">
    <source>
        <dbReference type="Proteomes" id="UP000289437"/>
    </source>
</evidence>
<dbReference type="EMBL" id="RDSM01000003">
    <property type="protein sequence ID" value="RXH55151.1"/>
    <property type="molecule type" value="Genomic_DNA"/>
</dbReference>
<keyword evidence="3" id="KW-1185">Reference proteome</keyword>
<accession>A0A4Q0T0X0</accession>
<proteinExistence type="predicted"/>
<protein>
    <submittedName>
        <fullName evidence="2">Uncharacterized protein</fullName>
    </submittedName>
</protein>